<organism evidence="6 7">
    <name type="scientific">Cristinia sonorae</name>
    <dbReference type="NCBI Taxonomy" id="1940300"/>
    <lineage>
        <taxon>Eukaryota</taxon>
        <taxon>Fungi</taxon>
        <taxon>Dikarya</taxon>
        <taxon>Basidiomycota</taxon>
        <taxon>Agaricomycotina</taxon>
        <taxon>Agaricomycetes</taxon>
        <taxon>Agaricomycetidae</taxon>
        <taxon>Agaricales</taxon>
        <taxon>Pleurotineae</taxon>
        <taxon>Stephanosporaceae</taxon>
        <taxon>Cristinia</taxon>
    </lineage>
</organism>
<dbReference type="InterPro" id="IPR006652">
    <property type="entry name" value="Kelch_1"/>
</dbReference>
<keyword evidence="3" id="KW-0963">Cytoplasm</keyword>
<dbReference type="Pfam" id="PF24681">
    <property type="entry name" value="Kelch_KLHDC2_KLHL20_DRC7"/>
    <property type="match status" value="1"/>
</dbReference>
<reference evidence="6" key="1">
    <citation type="journal article" date="2021" name="New Phytol.">
        <title>Evolutionary innovations through gain and loss of genes in the ectomycorrhizal Boletales.</title>
        <authorList>
            <person name="Wu G."/>
            <person name="Miyauchi S."/>
            <person name="Morin E."/>
            <person name="Kuo A."/>
            <person name="Drula E."/>
            <person name="Varga T."/>
            <person name="Kohler A."/>
            <person name="Feng B."/>
            <person name="Cao Y."/>
            <person name="Lipzen A."/>
            <person name="Daum C."/>
            <person name="Hundley H."/>
            <person name="Pangilinan J."/>
            <person name="Johnson J."/>
            <person name="Barry K."/>
            <person name="LaButti K."/>
            <person name="Ng V."/>
            <person name="Ahrendt S."/>
            <person name="Min B."/>
            <person name="Choi I.G."/>
            <person name="Park H."/>
            <person name="Plett J.M."/>
            <person name="Magnuson J."/>
            <person name="Spatafora J.W."/>
            <person name="Nagy L.G."/>
            <person name="Henrissat B."/>
            <person name="Grigoriev I.V."/>
            <person name="Yang Z.L."/>
            <person name="Xu J."/>
            <person name="Martin F.M."/>
        </authorList>
    </citation>
    <scope>NUCLEOTIDE SEQUENCE</scope>
    <source>
        <strain evidence="6">KKN 215</strain>
    </source>
</reference>
<dbReference type="EMBL" id="JAEVFJ010000020">
    <property type="protein sequence ID" value="KAH8099386.1"/>
    <property type="molecule type" value="Genomic_DNA"/>
</dbReference>
<gene>
    <name evidence="6" type="ORF">BXZ70DRAFT_943483</name>
</gene>
<keyword evidence="5" id="KW-0175">Coiled coil</keyword>
<evidence type="ECO:0008006" key="8">
    <source>
        <dbReference type="Google" id="ProtNLM"/>
    </source>
</evidence>
<dbReference type="SMART" id="SM00612">
    <property type="entry name" value="Kelch"/>
    <property type="match status" value="4"/>
</dbReference>
<dbReference type="Gene3D" id="2.120.10.80">
    <property type="entry name" value="Kelch-type beta propeller"/>
    <property type="match status" value="2"/>
</dbReference>
<evidence type="ECO:0000313" key="7">
    <source>
        <dbReference type="Proteomes" id="UP000813824"/>
    </source>
</evidence>
<sequence length="417" mass="45598">MRISFWKKKRALPDAEDKGIVEKRASVLASRAESAIAATEKVESQHRVDTSQVRQTIQRPPEYSKPIAWPWSIHALILEHPDTLPKPGVRPSTAPSLSPFPRYGHCISPTTTSEGDLILFGGWVNGSSSNDVYTISIRDGTTRSIETTGDIPSPRVGHACVLIGNMLYVWGGDTRAGDDTGLDNSLYRLDLVERNWLRVSIPHLPPGRYGHAMCAVGDTIYIFGGQVDGTFLNDLRTVDLSFTELPLRSPEGPQPAARTNHIFIPHEDDIYLFGGTDGEYMFNDIWSFNVKSQQWSELPAIGHIPAPREGHSAALIDGVIYIFGGRGVDGRCLGDIAAFRVAYKRWYTFRNMGPGPSARSGHAMAAVNNTAFVLGGLSDDVDARQPPSVVHVLETGNLKYPPIPITGHADSGIGHQK</sequence>
<dbReference type="SUPFAM" id="SSF117281">
    <property type="entry name" value="Kelch motif"/>
    <property type="match status" value="2"/>
</dbReference>
<evidence type="ECO:0000256" key="1">
    <source>
        <dbReference type="ARBA" id="ARBA00004496"/>
    </source>
</evidence>
<evidence type="ECO:0000256" key="4">
    <source>
        <dbReference type="ARBA" id="ARBA00022737"/>
    </source>
</evidence>
<dbReference type="GO" id="GO:0005737">
    <property type="term" value="C:cytoplasm"/>
    <property type="evidence" value="ECO:0007669"/>
    <property type="project" value="UniProtKB-SubCell"/>
</dbReference>
<dbReference type="Proteomes" id="UP000813824">
    <property type="component" value="Unassembled WGS sequence"/>
</dbReference>
<dbReference type="OrthoDB" id="45365at2759"/>
<keyword evidence="7" id="KW-1185">Reference proteome</keyword>
<comment type="caution">
    <text evidence="6">The sequence shown here is derived from an EMBL/GenBank/DDBJ whole genome shotgun (WGS) entry which is preliminary data.</text>
</comment>
<name>A0A8K0UNI0_9AGAR</name>
<keyword evidence="4" id="KW-0677">Repeat</keyword>
<comment type="subcellular location">
    <subcellularLocation>
        <location evidence="1">Cytoplasm</location>
    </subcellularLocation>
</comment>
<dbReference type="AlphaFoldDB" id="A0A8K0UNI0"/>
<dbReference type="PANTHER" id="PTHR46647">
    <property type="entry name" value="RAB9 EFFECTOR PROTEIN WITH KELCH MOTIFS"/>
    <property type="match status" value="1"/>
</dbReference>
<keyword evidence="2" id="KW-0880">Kelch repeat</keyword>
<dbReference type="InterPro" id="IPR052124">
    <property type="entry name" value="Rab9_kelch_effector"/>
</dbReference>
<dbReference type="PANTHER" id="PTHR46647:SF1">
    <property type="entry name" value="RAB9 EFFECTOR PROTEIN WITH KELCH MOTIFS"/>
    <property type="match status" value="1"/>
</dbReference>
<dbReference type="InterPro" id="IPR015915">
    <property type="entry name" value="Kelch-typ_b-propeller"/>
</dbReference>
<evidence type="ECO:0000256" key="3">
    <source>
        <dbReference type="ARBA" id="ARBA00022490"/>
    </source>
</evidence>
<evidence type="ECO:0000256" key="5">
    <source>
        <dbReference type="ARBA" id="ARBA00023054"/>
    </source>
</evidence>
<dbReference type="FunFam" id="2.120.10.80:FF:000049">
    <property type="entry name" value="Cell polarity protein (Tea1)"/>
    <property type="match status" value="1"/>
</dbReference>
<evidence type="ECO:0000256" key="2">
    <source>
        <dbReference type="ARBA" id="ARBA00022441"/>
    </source>
</evidence>
<proteinExistence type="predicted"/>
<accession>A0A8K0UNI0</accession>
<evidence type="ECO:0000313" key="6">
    <source>
        <dbReference type="EMBL" id="KAH8099386.1"/>
    </source>
</evidence>
<protein>
    <recommendedName>
        <fullName evidence="8">Galactose oxidase</fullName>
    </recommendedName>
</protein>